<keyword evidence="3" id="KW-1185">Reference proteome</keyword>
<dbReference type="GO" id="GO:0005737">
    <property type="term" value="C:cytoplasm"/>
    <property type="evidence" value="ECO:0007669"/>
    <property type="project" value="TreeGrafter"/>
</dbReference>
<dbReference type="InterPro" id="IPR011021">
    <property type="entry name" value="Arrestin-like_N"/>
</dbReference>
<comment type="caution">
    <text evidence="2">The sequence shown here is derived from an EMBL/GenBank/DDBJ whole genome shotgun (WGS) entry which is preliminary data.</text>
</comment>
<organism evidence="2 3">
    <name type="scientific">Smittium simulii</name>
    <dbReference type="NCBI Taxonomy" id="133385"/>
    <lineage>
        <taxon>Eukaryota</taxon>
        <taxon>Fungi</taxon>
        <taxon>Fungi incertae sedis</taxon>
        <taxon>Zoopagomycota</taxon>
        <taxon>Kickxellomycotina</taxon>
        <taxon>Harpellomycetes</taxon>
        <taxon>Harpellales</taxon>
        <taxon>Legeriomycetaceae</taxon>
        <taxon>Smittium</taxon>
    </lineage>
</organism>
<proteinExistence type="predicted"/>
<gene>
    <name evidence="2" type="ORF">BB561_000506</name>
</gene>
<evidence type="ECO:0000259" key="1">
    <source>
        <dbReference type="Pfam" id="PF00339"/>
    </source>
</evidence>
<dbReference type="OrthoDB" id="2333384at2759"/>
<dbReference type="STRING" id="133385.A0A2T9YYR6"/>
<protein>
    <recommendedName>
        <fullName evidence="1">Arrestin-like N-terminal domain-containing protein</fullName>
    </recommendedName>
</protein>
<sequence>MSVTLPTDTILFYGSPQQAKPQVLYGTIKLCVHKPISPRALYVKVTGESIPGNRLSPYQFMPPDNHSNIEHKVFLSHKELIFEHNPSTITLNPGNYEFDFCIKFDPLLPETIYSEYGDITYRIKAVLVKGNISSKIKKTVPIYLRRLTNCSEGAVFLPKSIEVAKIISERVFIKLSSSSNCYSKGQVAEFSVSLKNICPSTIIKTLGISIVETLIFTDPLDSSAIQNKTKVIKAVEINIPSSDSLLSCNPSHFTSNSLIPISFDSSLRPTSKQSLELANYSDSEANCLPPPYESICSQDIITSSYNLKLEIPNSTTLLQHDLCNTIFTVYHRLRVYCIVNDNNIPKILSFCVPFYIVPEAYFNNLLNLPTYQLPKLSCGGYLNPPPFSESRAVI</sequence>
<name>A0A2T9YYR6_9FUNG</name>
<dbReference type="GO" id="GO:0015031">
    <property type="term" value="P:protein transport"/>
    <property type="evidence" value="ECO:0007669"/>
    <property type="project" value="TreeGrafter"/>
</dbReference>
<dbReference type="Pfam" id="PF00339">
    <property type="entry name" value="Arrestin_N"/>
    <property type="match status" value="1"/>
</dbReference>
<dbReference type="InterPro" id="IPR014752">
    <property type="entry name" value="Arrestin-like_C"/>
</dbReference>
<evidence type="ECO:0000313" key="3">
    <source>
        <dbReference type="Proteomes" id="UP000245383"/>
    </source>
</evidence>
<dbReference type="PANTHER" id="PTHR11188:SF17">
    <property type="entry name" value="FI21816P1"/>
    <property type="match status" value="1"/>
</dbReference>
<dbReference type="Gene3D" id="2.60.40.640">
    <property type="match status" value="1"/>
</dbReference>
<dbReference type="Proteomes" id="UP000245383">
    <property type="component" value="Unassembled WGS sequence"/>
</dbReference>
<dbReference type="EMBL" id="MBFR01000011">
    <property type="protein sequence ID" value="PVU97492.1"/>
    <property type="molecule type" value="Genomic_DNA"/>
</dbReference>
<feature type="domain" description="Arrestin-like N-terminal" evidence="1">
    <location>
        <begin position="22"/>
        <end position="135"/>
    </location>
</feature>
<evidence type="ECO:0000313" key="2">
    <source>
        <dbReference type="EMBL" id="PVU97492.1"/>
    </source>
</evidence>
<reference evidence="2 3" key="1">
    <citation type="journal article" date="2018" name="MBio">
        <title>Comparative Genomics Reveals the Core Gene Toolbox for the Fungus-Insect Symbiosis.</title>
        <authorList>
            <person name="Wang Y."/>
            <person name="Stata M."/>
            <person name="Wang W."/>
            <person name="Stajich J.E."/>
            <person name="White M.M."/>
            <person name="Moncalvo J.M."/>
        </authorList>
    </citation>
    <scope>NUCLEOTIDE SEQUENCE [LARGE SCALE GENOMIC DNA]</scope>
    <source>
        <strain evidence="2 3">SWE-8-4</strain>
    </source>
</reference>
<dbReference type="InterPro" id="IPR050357">
    <property type="entry name" value="Arrestin_domain-protein"/>
</dbReference>
<dbReference type="AlphaFoldDB" id="A0A2T9YYR6"/>
<dbReference type="PANTHER" id="PTHR11188">
    <property type="entry name" value="ARRESTIN DOMAIN CONTAINING PROTEIN"/>
    <property type="match status" value="1"/>
</dbReference>
<accession>A0A2T9YYR6</accession>